<organism evidence="2 3">
    <name type="scientific">Caenorhabditis tropicalis</name>
    <dbReference type="NCBI Taxonomy" id="1561998"/>
    <lineage>
        <taxon>Eukaryota</taxon>
        <taxon>Metazoa</taxon>
        <taxon>Ecdysozoa</taxon>
        <taxon>Nematoda</taxon>
        <taxon>Chromadorea</taxon>
        <taxon>Rhabditida</taxon>
        <taxon>Rhabditina</taxon>
        <taxon>Rhabditomorpha</taxon>
        <taxon>Rhabditoidea</taxon>
        <taxon>Rhabditidae</taxon>
        <taxon>Peloderinae</taxon>
        <taxon>Caenorhabditis</taxon>
    </lineage>
</organism>
<evidence type="ECO:0000256" key="1">
    <source>
        <dbReference type="SAM" id="MobiDB-lite"/>
    </source>
</evidence>
<feature type="region of interest" description="Disordered" evidence="1">
    <location>
        <begin position="277"/>
        <end position="324"/>
    </location>
</feature>
<evidence type="ECO:0000313" key="2">
    <source>
        <dbReference type="Proteomes" id="UP000095282"/>
    </source>
</evidence>
<proteinExistence type="predicted"/>
<dbReference type="Proteomes" id="UP000095282">
    <property type="component" value="Unplaced"/>
</dbReference>
<dbReference type="STRING" id="1561998.A0A1I7T3H7"/>
<protein>
    <submittedName>
        <fullName evidence="3">Protein winged eye</fullName>
    </submittedName>
</protein>
<feature type="compositionally biased region" description="Polar residues" evidence="1">
    <location>
        <begin position="277"/>
        <end position="308"/>
    </location>
</feature>
<keyword evidence="2" id="KW-1185">Reference proteome</keyword>
<dbReference type="AlphaFoldDB" id="A0A1I7T3H7"/>
<dbReference type="WBParaSite" id="Csp11.Scaffold49.g290.t1">
    <property type="protein sequence ID" value="Csp11.Scaffold49.g290.t1"/>
    <property type="gene ID" value="Csp11.Scaffold49.g290"/>
</dbReference>
<reference evidence="3" key="1">
    <citation type="submission" date="2016-11" db="UniProtKB">
        <authorList>
            <consortium name="WormBaseParasite"/>
        </authorList>
    </citation>
    <scope>IDENTIFICATION</scope>
</reference>
<evidence type="ECO:0000313" key="3">
    <source>
        <dbReference type="WBParaSite" id="Csp11.Scaffold49.g290.t1"/>
    </source>
</evidence>
<name>A0A1I7T3H7_9PELO</name>
<feature type="compositionally biased region" description="Basic and acidic residues" evidence="1">
    <location>
        <begin position="378"/>
        <end position="388"/>
    </location>
</feature>
<accession>A0A1I7T3H7</accession>
<feature type="region of interest" description="Disordered" evidence="1">
    <location>
        <begin position="360"/>
        <end position="388"/>
    </location>
</feature>
<sequence length="636" mass="70480">MHSFISFPPESDATESYSIFIPIHSRQCLSNWRVLLKSFIQEERIAHVVIILVYVDTNIDNRSSTEAVSSGNKSINTALRLSALSSLSIVMDLPGTSTSDDLVHPVSFCQSPTSPLTVQQSPMWPSLTALYPQLLQLPSIKSDYLMRSDISAFKMVPAEVHDLRTAVNMILPMLPLYPSLSNGFSSPTALAAQPALHHVIQQSFLRNKRPSAQTPTVPPAECPGQLRTVLGSPTALQNALLMNPFLMPQTLKPVSPALPNGHIPATNGEAMIQNAEEQTVKWSSPSSVDSNGQKTDSSAASAGDNTNIDVIGDGSESPTSSNHSAQELVLQQNLSLLNALKESQYIFQNPVQHAEPTVSLRAPAPAPNGTNGTVKAPGPERKPRKPVNDDIVKIVRNQDLSEEAISRFEIPVPKATLSDPTFRPVSEQQVIQQIIQGKKYEEMEVGECMIQLCKKLAEKRVFGPRLMSQTTVAGLNHSNYANLPIKGICYIQHVCKKVLGERFEHEEDFWDKFRDAMRKLAARCRRVRHAKKTKHNREEAQAEMLSKRFGEDMPYNLNGTGLIRPKPEPIQDPPTVNDINLMTVGQLNNIFSHLSQERKNSLSEAIPTEILNTFFAMFNRRQQEEQSPSSPNQNQQ</sequence>
<dbReference type="eggNOG" id="ENOG502S18Y">
    <property type="taxonomic scope" value="Eukaryota"/>
</dbReference>